<feature type="transmembrane region" description="Helical" evidence="9">
    <location>
        <begin position="921"/>
        <end position="941"/>
    </location>
</feature>
<dbReference type="STRING" id="2594813.A0A395MVT3"/>
<evidence type="ECO:0000256" key="4">
    <source>
        <dbReference type="ARBA" id="ARBA00022692"/>
    </source>
</evidence>
<dbReference type="Gene3D" id="3.50.50.60">
    <property type="entry name" value="FAD/NAD(P)-binding domain"/>
    <property type="match status" value="1"/>
</dbReference>
<dbReference type="Proteomes" id="UP000265631">
    <property type="component" value="Unassembled WGS sequence"/>
</dbReference>
<keyword evidence="3" id="KW-1003">Cell membrane</keyword>
<dbReference type="SUPFAM" id="SSF54373">
    <property type="entry name" value="FAD-linked reductases, C-terminal domain"/>
    <property type="match status" value="1"/>
</dbReference>
<sequence length="975" mass="108912">MHVGIVGAGISGLYTGLLLSREGHKVTIFEAEDRVGGRIYTHRFTPQAHSQDVYFEAGAMRIPRSVESRIELIPYILDHENNKSFFQGQKGLLQDPGWSAKAGLPSGFCNKTPQRLLGSVVIPWLTLLRQNFDDGFRKVLMYDEYSFRAYLRSVAGWPHEVIEFVELFCSQTNQYDLSFTEIIMQNLDFDTKDWVTIRDGMSRMTQCAASLVGFENIRLNTRVDRITNLDDGRVELSAKSLHQSTTTAFDAVVLAIPPAAIHNIVDRPRWSFMKEQAIRGAHYEPLYKMGMHFRTRFWEQTDRFPCFGGQSTTDLRFRWIVFPSNDMGSSGSGVLLLYSWMSDAAKWSGLSQDERVKICLHDLSKYYADDPEIDVYEQYIESFYVLWTNEWCGGDAMYLPGQFSRFHEVAKAREGQIFFAGEHLSKHHTWIAGAIVSAWRTTGEVLGRGVAALGREYFSADQKRAENITIVAPPTVPPLPFSNSLYNFFVLPSAPNAIMSSQVNGQTAPETITLDHDENPLNFSPARRWTCTIIVVFMTATIAFCSSIHTAAISAIAQDLGCSSTVATLGVTTFLLGFGTGPLIFAPLSEIYGRNPVYRSTLLLFVLFNIGCALSPNVAALLVFRFLCGFFGSPTVTNSGGSLTDLWPLTHRSVPLALFTAASFLGPVIAPIVGGFLTEYGSWRWDFWLVSILSGVIYITMVVFLPETYAPRLLQEKRRKHGIQEPHQKLTVMLRTNITRPSIMFLTEPILLLLSLYMAFIYGILYLDFTAYPYVFQQTRHWDAGISGLGFLGIGTGMAIATAASPYINRVYATWVKKLGGPRPEARLPHLILLSWLVPIGLFWFAWTADTSIHWASCIISGIPFGIGFVVLSLGITSYLIDCYGKYAASALAANAILRSAFGAGFPLFSHQMYDKLGAAWATSTLGFISVALAPLPWVFYRFGPRIRAHSTFHQRAIEQEFEVAATVDESKKEG</sequence>
<dbReference type="Pfam" id="PF01593">
    <property type="entry name" value="Amino_oxidase"/>
    <property type="match status" value="1"/>
</dbReference>
<dbReference type="InterPro" id="IPR011701">
    <property type="entry name" value="MFS"/>
</dbReference>
<dbReference type="Pfam" id="PF07690">
    <property type="entry name" value="MFS_1"/>
    <property type="match status" value="1"/>
</dbReference>
<dbReference type="Gene3D" id="1.20.1250.20">
    <property type="entry name" value="MFS general substrate transporter like domains"/>
    <property type="match status" value="1"/>
</dbReference>
<dbReference type="Gene3D" id="1.10.405.10">
    <property type="entry name" value="Guanine Nucleotide Dissociation Inhibitor, domain 1"/>
    <property type="match status" value="1"/>
</dbReference>
<evidence type="ECO:0000256" key="9">
    <source>
        <dbReference type="SAM" id="Phobius"/>
    </source>
</evidence>
<dbReference type="SUPFAM" id="SSF103473">
    <property type="entry name" value="MFS general substrate transporter"/>
    <property type="match status" value="1"/>
</dbReference>
<keyword evidence="6 9" id="KW-0472">Membrane</keyword>
<feature type="transmembrane region" description="Helical" evidence="9">
    <location>
        <begin position="656"/>
        <end position="676"/>
    </location>
</feature>
<name>A0A395MVT3_9HYPO</name>
<evidence type="ECO:0000256" key="3">
    <source>
        <dbReference type="ARBA" id="ARBA00022475"/>
    </source>
</evidence>
<keyword evidence="2" id="KW-0813">Transport</keyword>
<dbReference type="CDD" id="cd17323">
    <property type="entry name" value="MFS_Tpo1_MDR_like"/>
    <property type="match status" value="1"/>
</dbReference>
<dbReference type="PANTHER" id="PTHR23502:SF186">
    <property type="entry name" value="MAJOR FACILITATOR SUPERFAMILY (MFS) PROFILE DOMAIN-CONTAINING PROTEIN"/>
    <property type="match status" value="1"/>
</dbReference>
<keyword evidence="7" id="KW-0325">Glycoprotein</keyword>
<evidence type="ECO:0000313" key="12">
    <source>
        <dbReference type="Proteomes" id="UP000265631"/>
    </source>
</evidence>
<evidence type="ECO:0000256" key="6">
    <source>
        <dbReference type="ARBA" id="ARBA00023136"/>
    </source>
</evidence>
<evidence type="ECO:0000256" key="8">
    <source>
        <dbReference type="ARBA" id="ARBA00038459"/>
    </source>
</evidence>
<dbReference type="InterPro" id="IPR020846">
    <property type="entry name" value="MFS_dom"/>
</dbReference>
<dbReference type="Gene3D" id="3.90.660.10">
    <property type="match status" value="1"/>
</dbReference>
<dbReference type="InterPro" id="IPR002937">
    <property type="entry name" value="Amino_oxidase"/>
</dbReference>
<feature type="transmembrane region" description="Helical" evidence="9">
    <location>
        <begin position="853"/>
        <end position="875"/>
    </location>
</feature>
<reference evidence="11 12" key="1">
    <citation type="journal article" date="2018" name="PLoS Pathog.">
        <title>Evolution of structural diversity of trichothecenes, a family of toxins produced by plant pathogenic and entomopathogenic fungi.</title>
        <authorList>
            <person name="Proctor R.H."/>
            <person name="McCormick S.P."/>
            <person name="Kim H.S."/>
            <person name="Cardoza R.E."/>
            <person name="Stanley A.M."/>
            <person name="Lindo L."/>
            <person name="Kelly A."/>
            <person name="Brown D.W."/>
            <person name="Lee T."/>
            <person name="Vaughan M.M."/>
            <person name="Alexander N.J."/>
            <person name="Busman M."/>
            <person name="Gutierrez S."/>
        </authorList>
    </citation>
    <scope>NUCLEOTIDE SEQUENCE [LARGE SCALE GENOMIC DNA]</scope>
    <source>
        <strain evidence="11 12">NRRL 13405</strain>
    </source>
</reference>
<keyword evidence="12" id="KW-1185">Reference proteome</keyword>
<dbReference type="PROSITE" id="PS50850">
    <property type="entry name" value="MFS"/>
    <property type="match status" value="1"/>
</dbReference>
<dbReference type="InterPro" id="IPR036188">
    <property type="entry name" value="FAD/NAD-bd_sf"/>
</dbReference>
<feature type="transmembrane region" description="Helical" evidence="9">
    <location>
        <begin position="688"/>
        <end position="710"/>
    </location>
</feature>
<dbReference type="PANTHER" id="PTHR23502">
    <property type="entry name" value="MAJOR FACILITATOR SUPERFAMILY"/>
    <property type="match status" value="1"/>
</dbReference>
<feature type="transmembrane region" description="Helical" evidence="9">
    <location>
        <begin position="533"/>
        <end position="557"/>
    </location>
</feature>
<feature type="transmembrane region" description="Helical" evidence="9">
    <location>
        <begin position="887"/>
        <end position="909"/>
    </location>
</feature>
<feature type="transmembrane region" description="Helical" evidence="9">
    <location>
        <begin position="569"/>
        <end position="589"/>
    </location>
</feature>
<evidence type="ECO:0000256" key="2">
    <source>
        <dbReference type="ARBA" id="ARBA00022448"/>
    </source>
</evidence>
<dbReference type="FunFam" id="1.20.1250.20:FF:000011">
    <property type="entry name" value="MFS multidrug transporter, putative"/>
    <property type="match status" value="1"/>
</dbReference>
<evidence type="ECO:0000313" key="11">
    <source>
        <dbReference type="EMBL" id="RFN51850.1"/>
    </source>
</evidence>
<keyword evidence="5 9" id="KW-1133">Transmembrane helix</keyword>
<comment type="similarity">
    <text evidence="8">Belongs to the major facilitator superfamily. DHA1 family. Polyamines/proton antiporter (TC 2.A.1.2.16) subfamily.</text>
</comment>
<dbReference type="AlphaFoldDB" id="A0A395MVT3"/>
<dbReference type="SUPFAM" id="SSF51905">
    <property type="entry name" value="FAD/NAD(P)-binding domain"/>
    <property type="match status" value="1"/>
</dbReference>
<evidence type="ECO:0000256" key="7">
    <source>
        <dbReference type="ARBA" id="ARBA00023180"/>
    </source>
</evidence>
<evidence type="ECO:0000256" key="5">
    <source>
        <dbReference type="ARBA" id="ARBA00022989"/>
    </source>
</evidence>
<comment type="subcellular location">
    <subcellularLocation>
        <location evidence="1">Cell membrane</location>
        <topology evidence="1">Multi-pass membrane protein</topology>
    </subcellularLocation>
</comment>
<feature type="transmembrane region" description="Helical" evidence="9">
    <location>
        <begin position="828"/>
        <end position="847"/>
    </location>
</feature>
<organism evidence="11 12">
    <name type="scientific">Fusarium flagelliforme</name>
    <dbReference type="NCBI Taxonomy" id="2675880"/>
    <lineage>
        <taxon>Eukaryota</taxon>
        <taxon>Fungi</taxon>
        <taxon>Dikarya</taxon>
        <taxon>Ascomycota</taxon>
        <taxon>Pezizomycotina</taxon>
        <taxon>Sordariomycetes</taxon>
        <taxon>Hypocreomycetidae</taxon>
        <taxon>Hypocreales</taxon>
        <taxon>Nectriaceae</taxon>
        <taxon>Fusarium</taxon>
        <taxon>Fusarium incarnatum-equiseti species complex</taxon>
    </lineage>
</organism>
<proteinExistence type="inferred from homology"/>
<feature type="transmembrane region" description="Helical" evidence="9">
    <location>
        <begin position="601"/>
        <end position="624"/>
    </location>
</feature>
<dbReference type="GO" id="GO:0016491">
    <property type="term" value="F:oxidoreductase activity"/>
    <property type="evidence" value="ECO:0007669"/>
    <property type="project" value="InterPro"/>
</dbReference>
<protein>
    <submittedName>
        <fullName evidence="11">Mfs transporter</fullName>
    </submittedName>
</protein>
<evidence type="ECO:0000256" key="1">
    <source>
        <dbReference type="ARBA" id="ARBA00004651"/>
    </source>
</evidence>
<feature type="domain" description="Major facilitator superfamily (MFS) profile" evidence="10">
    <location>
        <begin position="531"/>
        <end position="975"/>
    </location>
</feature>
<feature type="transmembrane region" description="Helical" evidence="9">
    <location>
        <begin position="785"/>
        <end position="808"/>
    </location>
</feature>
<dbReference type="GO" id="GO:0022857">
    <property type="term" value="F:transmembrane transporter activity"/>
    <property type="evidence" value="ECO:0007669"/>
    <property type="project" value="InterPro"/>
</dbReference>
<evidence type="ECO:0000259" key="10">
    <source>
        <dbReference type="PROSITE" id="PS50850"/>
    </source>
</evidence>
<comment type="caution">
    <text evidence="11">The sequence shown here is derived from an EMBL/GenBank/DDBJ whole genome shotgun (WGS) entry which is preliminary data.</text>
</comment>
<dbReference type="InterPro" id="IPR036259">
    <property type="entry name" value="MFS_trans_sf"/>
</dbReference>
<dbReference type="GO" id="GO:0005886">
    <property type="term" value="C:plasma membrane"/>
    <property type="evidence" value="ECO:0007669"/>
    <property type="project" value="UniProtKB-SubCell"/>
</dbReference>
<keyword evidence="4 9" id="KW-0812">Transmembrane</keyword>
<feature type="transmembrane region" description="Helical" evidence="9">
    <location>
        <begin position="743"/>
        <end position="765"/>
    </location>
</feature>
<accession>A0A395MVT3</accession>
<dbReference type="EMBL" id="PXXK01000090">
    <property type="protein sequence ID" value="RFN51850.1"/>
    <property type="molecule type" value="Genomic_DNA"/>
</dbReference>
<gene>
    <name evidence="11" type="ORF">FIE12Z_3904</name>
</gene>